<dbReference type="PROSITE" id="PS51704">
    <property type="entry name" value="GP_PDE"/>
    <property type="match status" value="1"/>
</dbReference>
<dbReference type="GO" id="GO:0008081">
    <property type="term" value="F:phosphoric diester hydrolase activity"/>
    <property type="evidence" value="ECO:0007669"/>
    <property type="project" value="InterPro"/>
</dbReference>
<evidence type="ECO:0000313" key="3">
    <source>
        <dbReference type="Proteomes" id="UP000289996"/>
    </source>
</evidence>
<name>A0A660E2W4_9LACO</name>
<reference evidence="2 3" key="1">
    <citation type="submission" date="2018-11" db="EMBL/GenBank/DDBJ databases">
        <authorList>
            <person name="Wuyts S."/>
        </authorList>
    </citation>
    <scope>NUCLEOTIDE SEQUENCE [LARGE SCALE GENOMIC DNA]</scope>
    <source>
        <strain evidence="2">Lactobacillus mudanjiangensis AMBF249</strain>
    </source>
</reference>
<dbReference type="GO" id="GO:0006629">
    <property type="term" value="P:lipid metabolic process"/>
    <property type="evidence" value="ECO:0007669"/>
    <property type="project" value="InterPro"/>
</dbReference>
<dbReference type="PANTHER" id="PTHR46211:SF1">
    <property type="entry name" value="GLYCEROPHOSPHODIESTER PHOSPHODIESTERASE, CYTOPLASMIC"/>
    <property type="match status" value="1"/>
</dbReference>
<dbReference type="Proteomes" id="UP000289996">
    <property type="component" value="Unassembled WGS sequence"/>
</dbReference>
<proteinExistence type="predicted"/>
<dbReference type="RefSeq" id="WP_225424683.1">
    <property type="nucleotide sequence ID" value="NZ_UYIE01000119.1"/>
</dbReference>
<feature type="domain" description="GP-PDE" evidence="1">
    <location>
        <begin position="6"/>
        <end position="241"/>
    </location>
</feature>
<dbReference type="PANTHER" id="PTHR46211">
    <property type="entry name" value="GLYCEROPHOSPHORYL DIESTER PHOSPHODIESTERASE"/>
    <property type="match status" value="1"/>
</dbReference>
<accession>A0A660E2W4</accession>
<dbReference type="SUPFAM" id="SSF51695">
    <property type="entry name" value="PLC-like phosphodiesterases"/>
    <property type="match status" value="1"/>
</dbReference>
<dbReference type="EMBL" id="UYIG01000152">
    <property type="protein sequence ID" value="VDG29773.1"/>
    <property type="molecule type" value="Genomic_DNA"/>
</dbReference>
<protein>
    <submittedName>
        <fullName evidence="2">Glycerophosphodiester phosphodiesterase [Lactobacillus sp.]</fullName>
    </submittedName>
</protein>
<dbReference type="InterPro" id="IPR030395">
    <property type="entry name" value="GP_PDE_dom"/>
</dbReference>
<organism evidence="2 3">
    <name type="scientific">Lactiplantibacillus mudanjiangensis</name>
    <dbReference type="NCBI Taxonomy" id="1296538"/>
    <lineage>
        <taxon>Bacteria</taxon>
        <taxon>Bacillati</taxon>
        <taxon>Bacillota</taxon>
        <taxon>Bacilli</taxon>
        <taxon>Lactobacillales</taxon>
        <taxon>Lactobacillaceae</taxon>
        <taxon>Lactiplantibacillus</taxon>
    </lineage>
</organism>
<evidence type="ECO:0000313" key="2">
    <source>
        <dbReference type="EMBL" id="VDG29773.1"/>
    </source>
</evidence>
<gene>
    <name evidence="2" type="ORF">MUDAN_MDHGFNIF_01309</name>
</gene>
<dbReference type="Gene3D" id="3.20.20.190">
    <property type="entry name" value="Phosphatidylinositol (PI) phosphodiesterase"/>
    <property type="match status" value="1"/>
</dbReference>
<keyword evidence="3" id="KW-1185">Reference proteome</keyword>
<dbReference type="Pfam" id="PF03009">
    <property type="entry name" value="GDPD"/>
    <property type="match status" value="1"/>
</dbReference>
<dbReference type="AlphaFoldDB" id="A0A660E2W4"/>
<evidence type="ECO:0000259" key="1">
    <source>
        <dbReference type="PROSITE" id="PS51704"/>
    </source>
</evidence>
<dbReference type="InterPro" id="IPR017946">
    <property type="entry name" value="PLC-like_Pdiesterase_TIM-brl"/>
</dbReference>
<sequence>MARELTQIIAHRGSKGTRPENTLPAFHAALMDGADGIETDVHLSKDGHLIIMHDEKVDRTTNGTGRIVDHTLAELKQLDAGGWYDAAYAGTQIPTLDEVVQLLIRQKFTGIFNLELKTNKIHYEGIETMVADYFNHHEVPFKLVYSSFYGKSIERLHALQPDVEFDSLFQTKFKTAKRLHAEQIIIGYHPDIRWVRRHWLLLPKVQLRPWTVNTERDMKFCYRHRFAGLITDYPGLAHRLRVQMQGG</sequence>
<dbReference type="CDD" id="cd08563">
    <property type="entry name" value="GDPD_TtGDE_like"/>
    <property type="match status" value="1"/>
</dbReference>